<protein>
    <submittedName>
        <fullName evidence="1">Uncharacterized protein</fullName>
    </submittedName>
</protein>
<accession>A0AAD5DK90</accession>
<sequence length="250" mass="24965">MEPSPLQAGPCRTAAVPLAAPTCGTIAYFARALASAPADAAAPREQLDEPAEDAALAEELYSEISGGGSIAAGSRGSSLNSPGGELSSFALAAAAATAAAAAAGTPAPGPAPVTPASAAEATAALLCGRGDVAPATDALAALFPGAASFELGCPQDHGGSQVALLVRQGLPAACRAQAPVALCSVHGGWCQLATAAPASEDERLLLNSYATELEWQLNAMLKETEEEVYGRISAEHRTGGHSKRRSFESM</sequence>
<dbReference type="AlphaFoldDB" id="A0AAD5DK90"/>
<evidence type="ECO:0000313" key="1">
    <source>
        <dbReference type="EMBL" id="KAI7838496.1"/>
    </source>
</evidence>
<keyword evidence="2" id="KW-1185">Reference proteome</keyword>
<organism evidence="1 2">
    <name type="scientific">Chlorella ohadii</name>
    <dbReference type="NCBI Taxonomy" id="2649997"/>
    <lineage>
        <taxon>Eukaryota</taxon>
        <taxon>Viridiplantae</taxon>
        <taxon>Chlorophyta</taxon>
        <taxon>core chlorophytes</taxon>
        <taxon>Trebouxiophyceae</taxon>
        <taxon>Chlorellales</taxon>
        <taxon>Chlorellaceae</taxon>
        <taxon>Chlorella clade</taxon>
        <taxon>Chlorella</taxon>
    </lineage>
</organism>
<evidence type="ECO:0000313" key="2">
    <source>
        <dbReference type="Proteomes" id="UP001205105"/>
    </source>
</evidence>
<dbReference type="EMBL" id="JADXDR010000125">
    <property type="protein sequence ID" value="KAI7838496.1"/>
    <property type="molecule type" value="Genomic_DNA"/>
</dbReference>
<proteinExistence type="predicted"/>
<dbReference type="Proteomes" id="UP001205105">
    <property type="component" value="Unassembled WGS sequence"/>
</dbReference>
<gene>
    <name evidence="1" type="ORF">COHA_007758</name>
</gene>
<comment type="caution">
    <text evidence="1">The sequence shown here is derived from an EMBL/GenBank/DDBJ whole genome shotgun (WGS) entry which is preliminary data.</text>
</comment>
<name>A0AAD5DK90_9CHLO</name>
<reference evidence="1" key="1">
    <citation type="submission" date="2020-11" db="EMBL/GenBank/DDBJ databases">
        <title>Chlorella ohadii genome sequencing and assembly.</title>
        <authorList>
            <person name="Murik O."/>
            <person name="Treves H."/>
            <person name="Kedem I."/>
            <person name="Shotland Y."/>
            <person name="Kaplan A."/>
        </authorList>
    </citation>
    <scope>NUCLEOTIDE SEQUENCE</scope>
    <source>
        <strain evidence="1">1</strain>
    </source>
</reference>